<reference evidence="2" key="1">
    <citation type="journal article" date="2023" name="Mol. Ecol. Resour.">
        <title>Chromosome-level genome assembly of a triploid poplar Populus alba 'Berolinensis'.</title>
        <authorList>
            <person name="Chen S."/>
            <person name="Yu Y."/>
            <person name="Wang X."/>
            <person name="Wang S."/>
            <person name="Zhang T."/>
            <person name="Zhou Y."/>
            <person name="He R."/>
            <person name="Meng N."/>
            <person name="Wang Y."/>
            <person name="Liu W."/>
            <person name="Liu Z."/>
            <person name="Liu J."/>
            <person name="Guo Q."/>
            <person name="Huang H."/>
            <person name="Sederoff R.R."/>
            <person name="Wang G."/>
            <person name="Qu G."/>
            <person name="Chen S."/>
        </authorList>
    </citation>
    <scope>NUCLEOTIDE SEQUENCE</scope>
    <source>
        <strain evidence="2">SC-2020</strain>
    </source>
</reference>
<gene>
    <name evidence="2" type="ORF">NC653_014933</name>
    <name evidence="3" type="ORF">NC653_014948</name>
</gene>
<sequence length="71" mass="7880">MLTRTNCALDKLHVTSKDNMFRKVSEAVSLHSSAQKGPQPPHPSSKRGPISVQCGKLNEMTDFDKEEETPL</sequence>
<evidence type="ECO:0000313" key="4">
    <source>
        <dbReference type="Proteomes" id="UP001164929"/>
    </source>
</evidence>
<organism evidence="2 4">
    <name type="scientific">Populus alba x Populus x berolinensis</name>
    <dbReference type="NCBI Taxonomy" id="444605"/>
    <lineage>
        <taxon>Eukaryota</taxon>
        <taxon>Viridiplantae</taxon>
        <taxon>Streptophyta</taxon>
        <taxon>Embryophyta</taxon>
        <taxon>Tracheophyta</taxon>
        <taxon>Spermatophyta</taxon>
        <taxon>Magnoliopsida</taxon>
        <taxon>eudicotyledons</taxon>
        <taxon>Gunneridae</taxon>
        <taxon>Pentapetalae</taxon>
        <taxon>rosids</taxon>
        <taxon>fabids</taxon>
        <taxon>Malpighiales</taxon>
        <taxon>Salicaceae</taxon>
        <taxon>Saliceae</taxon>
        <taxon>Populus</taxon>
    </lineage>
</organism>
<evidence type="ECO:0000313" key="3">
    <source>
        <dbReference type="EMBL" id="KAJ6998955.1"/>
    </source>
</evidence>
<evidence type="ECO:0000313" key="2">
    <source>
        <dbReference type="EMBL" id="KAJ6998933.1"/>
    </source>
</evidence>
<feature type="region of interest" description="Disordered" evidence="1">
    <location>
        <begin position="28"/>
        <end position="71"/>
    </location>
</feature>
<comment type="caution">
    <text evidence="2">The sequence shown here is derived from an EMBL/GenBank/DDBJ whole genome shotgun (WGS) entry which is preliminary data.</text>
</comment>
<proteinExistence type="predicted"/>
<dbReference type="EMBL" id="JAQIZT010000005">
    <property type="protein sequence ID" value="KAJ6998933.1"/>
    <property type="molecule type" value="Genomic_DNA"/>
</dbReference>
<dbReference type="EMBL" id="JAQIZT010000005">
    <property type="protein sequence ID" value="KAJ6998955.1"/>
    <property type="molecule type" value="Genomic_DNA"/>
</dbReference>
<dbReference type="Proteomes" id="UP001164929">
    <property type="component" value="Chromosome 5"/>
</dbReference>
<evidence type="ECO:0000256" key="1">
    <source>
        <dbReference type="SAM" id="MobiDB-lite"/>
    </source>
</evidence>
<accession>A0AAD6QYC6</accession>
<protein>
    <submittedName>
        <fullName evidence="2">Uncharacterized protein</fullName>
    </submittedName>
</protein>
<dbReference type="AlphaFoldDB" id="A0AAD6QYC6"/>
<keyword evidence="4" id="KW-1185">Reference proteome</keyword>
<name>A0AAD6QYC6_9ROSI</name>